<comment type="caution">
    <text evidence="1">The sequence shown here is derived from an EMBL/GenBank/DDBJ whole genome shotgun (WGS) entry which is preliminary data.</text>
</comment>
<gene>
    <name evidence="1" type="ORF">KFK09_006370</name>
</gene>
<protein>
    <submittedName>
        <fullName evidence="1">Uncharacterized protein</fullName>
    </submittedName>
</protein>
<organism evidence="1 2">
    <name type="scientific">Dendrobium nobile</name>
    <name type="common">Orchid</name>
    <dbReference type="NCBI Taxonomy" id="94219"/>
    <lineage>
        <taxon>Eukaryota</taxon>
        <taxon>Viridiplantae</taxon>
        <taxon>Streptophyta</taxon>
        <taxon>Embryophyta</taxon>
        <taxon>Tracheophyta</taxon>
        <taxon>Spermatophyta</taxon>
        <taxon>Magnoliopsida</taxon>
        <taxon>Liliopsida</taxon>
        <taxon>Asparagales</taxon>
        <taxon>Orchidaceae</taxon>
        <taxon>Epidendroideae</taxon>
        <taxon>Malaxideae</taxon>
        <taxon>Dendrobiinae</taxon>
        <taxon>Dendrobium</taxon>
    </lineage>
</organism>
<dbReference type="Proteomes" id="UP000829196">
    <property type="component" value="Unassembled WGS sequence"/>
</dbReference>
<proteinExistence type="predicted"/>
<accession>A0A8T3BTK0</accession>
<name>A0A8T3BTK0_DENNO</name>
<dbReference type="EMBL" id="JAGYWB010000006">
    <property type="protein sequence ID" value="KAI0518933.1"/>
    <property type="molecule type" value="Genomic_DNA"/>
</dbReference>
<reference evidence="1" key="1">
    <citation type="journal article" date="2022" name="Front. Genet.">
        <title>Chromosome-Scale Assembly of the Dendrobium nobile Genome Provides Insights Into the Molecular Mechanism of the Biosynthesis of the Medicinal Active Ingredient of Dendrobium.</title>
        <authorList>
            <person name="Xu Q."/>
            <person name="Niu S.-C."/>
            <person name="Li K.-L."/>
            <person name="Zheng P.-J."/>
            <person name="Zhang X.-J."/>
            <person name="Jia Y."/>
            <person name="Liu Y."/>
            <person name="Niu Y.-X."/>
            <person name="Yu L.-H."/>
            <person name="Chen D.-F."/>
            <person name="Zhang G.-Q."/>
        </authorList>
    </citation>
    <scope>NUCLEOTIDE SEQUENCE</scope>
    <source>
        <tissue evidence="1">Leaf</tissue>
    </source>
</reference>
<sequence>MQVVKKKAGLILAFFSTSAFFCFMRLGNSFGFINCVYQFAATENLFYIYGYDEGERERIYI</sequence>
<dbReference type="AlphaFoldDB" id="A0A8T3BTK0"/>
<keyword evidence="2" id="KW-1185">Reference proteome</keyword>
<evidence type="ECO:0000313" key="2">
    <source>
        <dbReference type="Proteomes" id="UP000829196"/>
    </source>
</evidence>
<evidence type="ECO:0000313" key="1">
    <source>
        <dbReference type="EMBL" id="KAI0518933.1"/>
    </source>
</evidence>